<keyword evidence="3 6" id="KW-0732">Signal</keyword>
<dbReference type="AlphaFoldDB" id="A0A6M2B5N3"/>
<evidence type="ECO:0000256" key="6">
    <source>
        <dbReference type="SAM" id="SignalP"/>
    </source>
</evidence>
<dbReference type="PANTHER" id="PTHR38776">
    <property type="entry name" value="MLTA-INTERACTING PROTEIN-RELATED"/>
    <property type="match status" value="1"/>
</dbReference>
<evidence type="ECO:0000313" key="8">
    <source>
        <dbReference type="Proteomes" id="UP000476696"/>
    </source>
</evidence>
<name>A0A6M2B5N3_9GAMM</name>
<keyword evidence="4" id="KW-0472">Membrane</keyword>
<evidence type="ECO:0000256" key="3">
    <source>
        <dbReference type="ARBA" id="ARBA00022729"/>
    </source>
</evidence>
<organism evidence="7 8">
    <name type="scientific">Rahnella contaminans</name>
    <dbReference type="NCBI Taxonomy" id="2703882"/>
    <lineage>
        <taxon>Bacteria</taxon>
        <taxon>Pseudomonadati</taxon>
        <taxon>Pseudomonadota</taxon>
        <taxon>Gammaproteobacteria</taxon>
        <taxon>Enterobacterales</taxon>
        <taxon>Yersiniaceae</taxon>
        <taxon>Rahnella</taxon>
    </lineage>
</organism>
<feature type="chain" id="PRO_5026759035" evidence="6">
    <location>
        <begin position="25"/>
        <end position="261"/>
    </location>
</feature>
<keyword evidence="5" id="KW-0998">Cell outer membrane</keyword>
<dbReference type="InterPro" id="IPR010583">
    <property type="entry name" value="MipA"/>
</dbReference>
<dbReference type="Pfam" id="PF06629">
    <property type="entry name" value="MipA"/>
    <property type="match status" value="1"/>
</dbReference>
<dbReference type="GO" id="GO:0009279">
    <property type="term" value="C:cell outer membrane"/>
    <property type="evidence" value="ECO:0007669"/>
    <property type="project" value="UniProtKB-SubCell"/>
</dbReference>
<evidence type="ECO:0000256" key="1">
    <source>
        <dbReference type="ARBA" id="ARBA00004442"/>
    </source>
</evidence>
<proteinExistence type="inferred from homology"/>
<dbReference type="RefSeq" id="WP_165060214.1">
    <property type="nucleotide sequence ID" value="NZ_JAADJS010000003.1"/>
</dbReference>
<sequence length="261" mass="28414">MISRKLMLHITCFTLSATAWQAQAGDDASAETFTVGMGAQSAPRYSGSDQRHWLAGPVIQARDNAFFFDSLKDVGYDLQADNGLYLEHTLGFSLGRADRNSTWRDGSNKLKGMGNIDAAVNTAIAVGWSATPWLSFEGKATLPLSDGQGVHYQTSVTLLPVQNNADTVALQSATLFGDRRYMNTFYGVSQKQSERTDFAPYQAAGGFYGVDSSLTWSHQFTPHWGSVVSVDYAWLSDHAGKSPIVDQRGGTTLNLGVLYTF</sequence>
<gene>
    <name evidence="7" type="ORF">GW579_16280</name>
</gene>
<dbReference type="EMBL" id="JAADJS010000003">
    <property type="protein sequence ID" value="NGX88636.1"/>
    <property type="molecule type" value="Genomic_DNA"/>
</dbReference>
<evidence type="ECO:0000256" key="5">
    <source>
        <dbReference type="ARBA" id="ARBA00023237"/>
    </source>
</evidence>
<evidence type="ECO:0000256" key="2">
    <source>
        <dbReference type="ARBA" id="ARBA00005722"/>
    </source>
</evidence>
<comment type="caution">
    <text evidence="7">The sequence shown here is derived from an EMBL/GenBank/DDBJ whole genome shotgun (WGS) entry which is preliminary data.</text>
</comment>
<evidence type="ECO:0000256" key="4">
    <source>
        <dbReference type="ARBA" id="ARBA00023136"/>
    </source>
</evidence>
<dbReference type="PANTHER" id="PTHR38776:SF1">
    <property type="entry name" value="MLTA-INTERACTING PROTEIN-RELATED"/>
    <property type="match status" value="1"/>
</dbReference>
<keyword evidence="8" id="KW-1185">Reference proteome</keyword>
<reference evidence="7 8" key="1">
    <citation type="submission" date="2020-03" db="EMBL/GenBank/DDBJ databases">
        <title>Rahnella aceri sp. nov., isoated from traditional Jeju Makgeolli.</title>
        <authorList>
            <person name="Kim I.S."/>
            <person name="Jeon D."/>
        </authorList>
    </citation>
    <scope>NUCLEOTIDE SEQUENCE [LARGE SCALE GENOMIC DNA]</scope>
    <source>
        <strain evidence="7 8">Lac-M11</strain>
    </source>
</reference>
<protein>
    <submittedName>
        <fullName evidence="7">MipA/OmpV family protein</fullName>
    </submittedName>
</protein>
<dbReference type="Proteomes" id="UP000476696">
    <property type="component" value="Unassembled WGS sequence"/>
</dbReference>
<accession>A0A6M2B5N3</accession>
<comment type="similarity">
    <text evidence="2">Belongs to the MipA/OmpV family.</text>
</comment>
<evidence type="ECO:0000313" key="7">
    <source>
        <dbReference type="EMBL" id="NGX88636.1"/>
    </source>
</evidence>
<feature type="signal peptide" evidence="6">
    <location>
        <begin position="1"/>
        <end position="24"/>
    </location>
</feature>
<comment type="subcellular location">
    <subcellularLocation>
        <location evidence="1">Cell outer membrane</location>
    </subcellularLocation>
</comment>